<dbReference type="InterPro" id="IPR014995">
    <property type="entry name" value="DUF1844"/>
</dbReference>
<organism evidence="2">
    <name type="scientific">hydrocarbon metagenome</name>
    <dbReference type="NCBI Taxonomy" id="938273"/>
    <lineage>
        <taxon>unclassified sequences</taxon>
        <taxon>metagenomes</taxon>
        <taxon>ecological metagenomes</taxon>
    </lineage>
</organism>
<feature type="region of interest" description="Disordered" evidence="1">
    <location>
        <begin position="1"/>
        <end position="56"/>
    </location>
</feature>
<evidence type="ECO:0000313" key="2">
    <source>
        <dbReference type="EMBL" id="KUG23623.1"/>
    </source>
</evidence>
<evidence type="ECO:0000256" key="1">
    <source>
        <dbReference type="SAM" id="MobiDB-lite"/>
    </source>
</evidence>
<evidence type="ECO:0008006" key="3">
    <source>
        <dbReference type="Google" id="ProtNLM"/>
    </source>
</evidence>
<comment type="caution">
    <text evidence="2">The sequence shown here is derived from an EMBL/GenBank/DDBJ whole genome shotgun (WGS) entry which is preliminary data.</text>
</comment>
<dbReference type="Pfam" id="PF08899">
    <property type="entry name" value="DUF1844"/>
    <property type="match status" value="1"/>
</dbReference>
<dbReference type="AlphaFoldDB" id="A0A0W8FRV8"/>
<name>A0A0W8FRV8_9ZZZZ</name>
<feature type="compositionally biased region" description="Basic and acidic residues" evidence="1">
    <location>
        <begin position="1"/>
        <end position="31"/>
    </location>
</feature>
<sequence>MEEEKKDSGFVVKDKRLFDEEGKERSQEEKLSSAPEETSQAGKDSPNEQKQEHDYPQVNFTNFVLSLSTSALFHFGDFPEYEGGKAEKNLPAAKQTIDILDMLNEKTKGNLDKNESSLIQGVLYELKMRYVKEKA</sequence>
<feature type="compositionally biased region" description="Basic and acidic residues" evidence="1">
    <location>
        <begin position="45"/>
        <end position="55"/>
    </location>
</feature>
<accession>A0A0W8FRV8</accession>
<gene>
    <name evidence="2" type="ORF">ASZ90_006580</name>
</gene>
<proteinExistence type="predicted"/>
<reference evidence="2" key="1">
    <citation type="journal article" date="2015" name="Proc. Natl. Acad. Sci. U.S.A.">
        <title>Networks of energetic and metabolic interactions define dynamics in microbial communities.</title>
        <authorList>
            <person name="Embree M."/>
            <person name="Liu J.K."/>
            <person name="Al-Bassam M.M."/>
            <person name="Zengler K."/>
        </authorList>
    </citation>
    <scope>NUCLEOTIDE SEQUENCE</scope>
</reference>
<dbReference type="EMBL" id="LNQE01000895">
    <property type="protein sequence ID" value="KUG23623.1"/>
    <property type="molecule type" value="Genomic_DNA"/>
</dbReference>
<protein>
    <recommendedName>
        <fullName evidence="3">DUF1844 domain-containing protein</fullName>
    </recommendedName>
</protein>